<protein>
    <recommendedName>
        <fullName evidence="5">Ferric reductase NAD binding domain-containing protein</fullName>
    </recommendedName>
</protein>
<evidence type="ECO:0000313" key="3">
    <source>
        <dbReference type="EMBL" id="PTB49514.1"/>
    </source>
</evidence>
<feature type="region of interest" description="Disordered" evidence="1">
    <location>
        <begin position="304"/>
        <end position="333"/>
    </location>
</feature>
<sequence>MDYVIQLTVRLIHPIKLQPGCYFYIFFPAFWLNSYGAITELTFLLSQRGNYAKAILQLREGQTILLDGPYAVLAAKGMGIAAILPLALSLAARRHHDERVRENLGALSQKNRAILKEISSATGKELEGLNKKKTELAKERQILLSKKLYRDAIKKIILFWSLESNAQIALAQEQLVALQALDPNNELFVVWCGFPRYRTGPAPFKESAYWKCLNPNSTKSFDVTVTSKLMEERSRLAGSFAVIASGDERFRAIVRSGAVEGMDSKGIRYVETEYQPQSVMQDREVRKYNRLTLKVAKQEEEAMKLKRKQSSRDSDESSLYSTVSESTFYSVQV</sequence>
<reference evidence="3 4" key="1">
    <citation type="submission" date="2016-07" db="EMBL/GenBank/DDBJ databases">
        <title>Multiple horizontal gene transfer events from other fungi enriched the ability of initially mycotrophic Trichoderma (Ascomycota) to feed on dead plant biomass.</title>
        <authorList>
            <consortium name="DOE Joint Genome Institute"/>
            <person name="Aerts A."/>
            <person name="Atanasova L."/>
            <person name="Chenthamara K."/>
            <person name="Zhang J."/>
            <person name="Grujic M."/>
            <person name="Henrissat B."/>
            <person name="Kuo A."/>
            <person name="Salamov A."/>
            <person name="Lipzen A."/>
            <person name="Labutti K."/>
            <person name="Barry K."/>
            <person name="Miao Y."/>
            <person name="Rahimi M.J."/>
            <person name="Shen Q."/>
            <person name="Grigoriev I.V."/>
            <person name="Kubicek C.P."/>
            <person name="Druzhinina I.S."/>
        </authorList>
    </citation>
    <scope>NUCLEOTIDE SEQUENCE [LARGE SCALE GENOMIC DNA]</scope>
    <source>
        <strain evidence="3 4">CBS 226.95</strain>
    </source>
</reference>
<dbReference type="AlphaFoldDB" id="A0A2T3ZXH3"/>
<evidence type="ECO:0000256" key="2">
    <source>
        <dbReference type="SAM" id="Phobius"/>
    </source>
</evidence>
<feature type="compositionally biased region" description="Basic and acidic residues" evidence="1">
    <location>
        <begin position="304"/>
        <end position="315"/>
    </location>
</feature>
<evidence type="ECO:0000256" key="1">
    <source>
        <dbReference type="SAM" id="MobiDB-lite"/>
    </source>
</evidence>
<keyword evidence="2" id="KW-0812">Transmembrane</keyword>
<dbReference type="EMBL" id="KZ679692">
    <property type="protein sequence ID" value="PTB49514.1"/>
    <property type="molecule type" value="Genomic_DNA"/>
</dbReference>
<dbReference type="RefSeq" id="XP_024769191.1">
    <property type="nucleotide sequence ID" value="XM_024921145.1"/>
</dbReference>
<feature type="transmembrane region" description="Helical" evidence="2">
    <location>
        <begin position="21"/>
        <end position="38"/>
    </location>
</feature>
<organism evidence="3 4">
    <name type="scientific">Trichoderma harzianum CBS 226.95</name>
    <dbReference type="NCBI Taxonomy" id="983964"/>
    <lineage>
        <taxon>Eukaryota</taxon>
        <taxon>Fungi</taxon>
        <taxon>Dikarya</taxon>
        <taxon>Ascomycota</taxon>
        <taxon>Pezizomycotina</taxon>
        <taxon>Sordariomycetes</taxon>
        <taxon>Hypocreomycetidae</taxon>
        <taxon>Hypocreales</taxon>
        <taxon>Hypocreaceae</taxon>
        <taxon>Trichoderma</taxon>
    </lineage>
</organism>
<dbReference type="Proteomes" id="UP000241690">
    <property type="component" value="Unassembled WGS sequence"/>
</dbReference>
<dbReference type="STRING" id="983964.A0A2T3ZXH3"/>
<dbReference type="GeneID" id="36629721"/>
<feature type="transmembrane region" description="Helical" evidence="2">
    <location>
        <begin position="70"/>
        <end position="92"/>
    </location>
</feature>
<keyword evidence="2" id="KW-1133">Transmembrane helix</keyword>
<keyword evidence="2" id="KW-0472">Membrane</keyword>
<accession>A0A2T3ZXH3</accession>
<feature type="compositionally biased region" description="Polar residues" evidence="1">
    <location>
        <begin position="322"/>
        <end position="333"/>
    </location>
</feature>
<gene>
    <name evidence="3" type="ORF">M431DRAFT_543199</name>
</gene>
<proteinExistence type="predicted"/>
<evidence type="ECO:0000313" key="4">
    <source>
        <dbReference type="Proteomes" id="UP000241690"/>
    </source>
</evidence>
<name>A0A2T3ZXH3_TRIHA</name>
<keyword evidence="4" id="KW-1185">Reference proteome</keyword>
<evidence type="ECO:0008006" key="5">
    <source>
        <dbReference type="Google" id="ProtNLM"/>
    </source>
</evidence>